<dbReference type="GO" id="GO:0008658">
    <property type="term" value="F:penicillin binding"/>
    <property type="evidence" value="ECO:0007669"/>
    <property type="project" value="InterPro"/>
</dbReference>
<evidence type="ECO:0000256" key="12">
    <source>
        <dbReference type="ARBA" id="ARBA00023136"/>
    </source>
</evidence>
<keyword evidence="8" id="KW-0378">Hydrolase</keyword>
<dbReference type="EC" id="2.4.1.129" evidence="17"/>
<organism evidence="17 18">
    <name type="scientific">Hirschia baltica (strain ATCC 49814 / DSM 5838 / IFAM 1418)</name>
    <dbReference type="NCBI Taxonomy" id="582402"/>
    <lineage>
        <taxon>Bacteria</taxon>
        <taxon>Pseudomonadati</taxon>
        <taxon>Pseudomonadota</taxon>
        <taxon>Alphaproteobacteria</taxon>
        <taxon>Hyphomonadales</taxon>
        <taxon>Hyphomonadaceae</taxon>
        <taxon>Hirschia</taxon>
    </lineage>
</organism>
<dbReference type="Gene3D" id="3.40.710.10">
    <property type="entry name" value="DD-peptidase/beta-lactamase superfamily"/>
    <property type="match status" value="1"/>
</dbReference>
<name>C6XN16_HIRBI</name>
<dbReference type="GO" id="GO:0009252">
    <property type="term" value="P:peptidoglycan biosynthetic process"/>
    <property type="evidence" value="ECO:0007669"/>
    <property type="project" value="UniProtKB-KW"/>
</dbReference>
<dbReference type="HOGENOM" id="CLU_009289_1_2_5"/>
<dbReference type="InterPro" id="IPR036138">
    <property type="entry name" value="PBP_dimer_sf"/>
</dbReference>
<keyword evidence="3" id="KW-1003">Cell membrane</keyword>
<gene>
    <name evidence="17" type="ordered locus">Hbal_0484</name>
</gene>
<evidence type="ECO:0000256" key="13">
    <source>
        <dbReference type="ARBA" id="ARBA00023316"/>
    </source>
</evidence>
<dbReference type="InterPro" id="IPR005311">
    <property type="entry name" value="PBP_dimer"/>
</dbReference>
<dbReference type="GO" id="GO:0008360">
    <property type="term" value="P:regulation of cell shape"/>
    <property type="evidence" value="ECO:0007669"/>
    <property type="project" value="UniProtKB-KW"/>
</dbReference>
<dbReference type="KEGG" id="hba:Hbal_0484"/>
<evidence type="ECO:0000256" key="8">
    <source>
        <dbReference type="ARBA" id="ARBA00022801"/>
    </source>
</evidence>
<keyword evidence="11" id="KW-1133">Transmembrane helix</keyword>
<dbReference type="GO" id="GO:0009002">
    <property type="term" value="F:serine-type D-Ala-D-Ala carboxypeptidase activity"/>
    <property type="evidence" value="ECO:0007669"/>
    <property type="project" value="InterPro"/>
</dbReference>
<keyword evidence="17" id="KW-0328">Glycosyltransferase</keyword>
<dbReference type="GO" id="GO:0005886">
    <property type="term" value="C:plasma membrane"/>
    <property type="evidence" value="ECO:0007669"/>
    <property type="project" value="UniProtKB-SubCell"/>
</dbReference>
<evidence type="ECO:0000256" key="10">
    <source>
        <dbReference type="ARBA" id="ARBA00022984"/>
    </source>
</evidence>
<dbReference type="AlphaFoldDB" id="C6XN16"/>
<keyword evidence="5" id="KW-0121">Carboxypeptidase</keyword>
<dbReference type="InterPro" id="IPR050515">
    <property type="entry name" value="Beta-lactam/transpept"/>
</dbReference>
<evidence type="ECO:0000256" key="2">
    <source>
        <dbReference type="ARBA" id="ARBA00004236"/>
    </source>
</evidence>
<comment type="subcellular location">
    <subcellularLocation>
        <location evidence="2">Cell membrane</location>
    </subcellularLocation>
    <subcellularLocation>
        <location evidence="1">Membrane</location>
        <topology evidence="1">Single-pass membrane protein</topology>
    </subcellularLocation>
</comment>
<protein>
    <submittedName>
        <fullName evidence="17">Penicillin-binding protein 2</fullName>
        <ecNumber evidence="17">2.4.1.129</ecNumber>
    </submittedName>
</protein>
<dbReference type="NCBIfam" id="TIGR03423">
    <property type="entry name" value="pbp2_mrdA"/>
    <property type="match status" value="1"/>
</dbReference>
<dbReference type="SUPFAM" id="SSF56519">
    <property type="entry name" value="Penicillin binding protein dimerisation domain"/>
    <property type="match status" value="1"/>
</dbReference>
<feature type="domain" description="Penicillin-binding protein transpeptidase" evidence="15">
    <location>
        <begin position="288"/>
        <end position="622"/>
    </location>
</feature>
<dbReference type="STRING" id="582402.Hbal_0484"/>
<feature type="region of interest" description="Disordered" evidence="14">
    <location>
        <begin position="627"/>
        <end position="655"/>
    </location>
</feature>
<dbReference type="PANTHER" id="PTHR30627">
    <property type="entry name" value="PEPTIDOGLYCAN D,D-TRANSPEPTIDASE"/>
    <property type="match status" value="1"/>
</dbReference>
<dbReference type="PANTHER" id="PTHR30627:SF2">
    <property type="entry name" value="PEPTIDOGLYCAN D,D-TRANSPEPTIDASE MRDA"/>
    <property type="match status" value="1"/>
</dbReference>
<accession>C6XN16</accession>
<keyword evidence="9" id="KW-0133">Cell shape</keyword>
<sequence>MSANRSKDAEFTRRSIVMGAAGAVLWTGLAARLTQLQLFEGDEYAELATENRIRLDPAPARRGVIFDRFGQRLASNKRNFYVLIVPEETDNLENTLTHLGRYIPISGSKHRKILLQARQQARFVPIPVADDLSWQDFSRINVHAPEFRGVYAEVGELRSYPMGAAFAHTIGYVARPNREELDSLIAAEIARLQIGPDDFAGQRQIQSRMQRIYRHPDMRLGRQGIEQHAETYLRGIPGFQRIAVNASGRIVDRLPSDDVAPKDGGDIVLSFDAEIQKFAIARFGEESGSAVVMDIKSGELIAMASTPAFNPNDFVSGISQSKYNDLLGNKKSPLYHKAYDGLYPPGSTFKMIVAAAALEAGVATPNDHVYCGGKTWFGGRDFHCWKRGGHGSVNMKGAIQKSCDVYFYDIARRIGVQGIADMARKMGLGQVYELGMTGGNAGVVPDPAWKQAAKQEPWYEGETLNYGIGQGYLTTSPLQLAVMTARIAAENASPSPKVFIGGAAAPDPGVPHYEPLDSEIADQLRAGMYAVTSEPGGTALRAGDVGNGQRLAGKTGTAQVRRISTAERVTGVVKNDQLPWKLRDHGLFVCYAPADNPKYVCSVIVDHGGGSSAAYPIARDIMTETLKRDPVSKETHKVASPMAQEENKTSTSEAI</sequence>
<dbReference type="eggNOG" id="COG0768">
    <property type="taxonomic scope" value="Bacteria"/>
</dbReference>
<keyword evidence="4" id="KW-0997">Cell inner membrane</keyword>
<dbReference type="SUPFAM" id="SSF56601">
    <property type="entry name" value="beta-lactamase/transpeptidase-like"/>
    <property type="match status" value="1"/>
</dbReference>
<keyword evidence="18" id="KW-1185">Reference proteome</keyword>
<evidence type="ECO:0000256" key="14">
    <source>
        <dbReference type="SAM" id="MobiDB-lite"/>
    </source>
</evidence>
<evidence type="ECO:0000256" key="11">
    <source>
        <dbReference type="ARBA" id="ARBA00022989"/>
    </source>
</evidence>
<evidence type="ECO:0000256" key="1">
    <source>
        <dbReference type="ARBA" id="ARBA00004167"/>
    </source>
</evidence>
<dbReference type="GO" id="GO:0016757">
    <property type="term" value="F:glycosyltransferase activity"/>
    <property type="evidence" value="ECO:0007669"/>
    <property type="project" value="UniProtKB-KW"/>
</dbReference>
<evidence type="ECO:0000313" key="18">
    <source>
        <dbReference type="Proteomes" id="UP000002745"/>
    </source>
</evidence>
<keyword evidence="17" id="KW-0808">Transferase</keyword>
<reference evidence="18" key="1">
    <citation type="journal article" date="2011" name="J. Bacteriol.">
        <title>Genome sequences of eight morphologically diverse alphaproteobacteria.</title>
        <authorList>
            <consortium name="US DOE Joint Genome Institute"/>
            <person name="Brown P.J."/>
            <person name="Kysela D.T."/>
            <person name="Buechlein A."/>
            <person name="Hemmerich C."/>
            <person name="Brun Y.V."/>
        </authorList>
    </citation>
    <scope>NUCLEOTIDE SEQUENCE [LARGE SCALE GENOMIC DNA]</scope>
    <source>
        <strain evidence="18">ATCC 49814 / DSM 5838 / IFAM 1418</strain>
    </source>
</reference>
<dbReference type="GO" id="GO:0071555">
    <property type="term" value="P:cell wall organization"/>
    <property type="evidence" value="ECO:0007669"/>
    <property type="project" value="UniProtKB-KW"/>
</dbReference>
<evidence type="ECO:0000256" key="9">
    <source>
        <dbReference type="ARBA" id="ARBA00022960"/>
    </source>
</evidence>
<dbReference type="GO" id="GO:0006508">
    <property type="term" value="P:proteolysis"/>
    <property type="evidence" value="ECO:0007669"/>
    <property type="project" value="UniProtKB-KW"/>
</dbReference>
<dbReference type="Proteomes" id="UP000002745">
    <property type="component" value="Chromosome"/>
</dbReference>
<keyword evidence="7" id="KW-0812">Transmembrane</keyword>
<feature type="domain" description="Penicillin-binding protein dimerisation" evidence="16">
    <location>
        <begin position="58"/>
        <end position="253"/>
    </location>
</feature>
<evidence type="ECO:0000256" key="5">
    <source>
        <dbReference type="ARBA" id="ARBA00022645"/>
    </source>
</evidence>
<keyword evidence="12" id="KW-0472">Membrane</keyword>
<evidence type="ECO:0000256" key="7">
    <source>
        <dbReference type="ARBA" id="ARBA00022692"/>
    </source>
</evidence>
<dbReference type="GO" id="GO:0071972">
    <property type="term" value="F:peptidoglycan L,D-transpeptidase activity"/>
    <property type="evidence" value="ECO:0007669"/>
    <property type="project" value="TreeGrafter"/>
</dbReference>
<dbReference type="Gene3D" id="3.90.1310.10">
    <property type="entry name" value="Penicillin-binding protein 2a (Domain 2)"/>
    <property type="match status" value="1"/>
</dbReference>
<evidence type="ECO:0000256" key="3">
    <source>
        <dbReference type="ARBA" id="ARBA00022475"/>
    </source>
</evidence>
<feature type="compositionally biased region" description="Basic and acidic residues" evidence="14">
    <location>
        <begin position="627"/>
        <end position="637"/>
    </location>
</feature>
<dbReference type="InterPro" id="IPR012338">
    <property type="entry name" value="Beta-lactam/transpept-like"/>
</dbReference>
<evidence type="ECO:0000313" key="17">
    <source>
        <dbReference type="EMBL" id="ACT58186.1"/>
    </source>
</evidence>
<dbReference type="InterPro" id="IPR017790">
    <property type="entry name" value="Penicillin-binding_protein_2"/>
</dbReference>
<dbReference type="Pfam" id="PF00905">
    <property type="entry name" value="Transpeptidase"/>
    <property type="match status" value="1"/>
</dbReference>
<proteinExistence type="predicted"/>
<dbReference type="InterPro" id="IPR001460">
    <property type="entry name" value="PCN-bd_Tpept"/>
</dbReference>
<dbReference type="Pfam" id="PF03717">
    <property type="entry name" value="PBP_dimer"/>
    <property type="match status" value="1"/>
</dbReference>
<dbReference type="RefSeq" id="WP_015826336.1">
    <property type="nucleotide sequence ID" value="NC_012982.1"/>
</dbReference>
<evidence type="ECO:0000256" key="4">
    <source>
        <dbReference type="ARBA" id="ARBA00022519"/>
    </source>
</evidence>
<keyword evidence="6" id="KW-0645">Protease</keyword>
<dbReference type="EMBL" id="CP001678">
    <property type="protein sequence ID" value="ACT58186.1"/>
    <property type="molecule type" value="Genomic_DNA"/>
</dbReference>
<evidence type="ECO:0000259" key="16">
    <source>
        <dbReference type="Pfam" id="PF03717"/>
    </source>
</evidence>
<evidence type="ECO:0000259" key="15">
    <source>
        <dbReference type="Pfam" id="PF00905"/>
    </source>
</evidence>
<evidence type="ECO:0000256" key="6">
    <source>
        <dbReference type="ARBA" id="ARBA00022670"/>
    </source>
</evidence>
<keyword evidence="13" id="KW-0961">Cell wall biogenesis/degradation</keyword>
<keyword evidence="10" id="KW-0573">Peptidoglycan synthesis</keyword>